<dbReference type="EC" id="3.1.3.-" evidence="1"/>
<reference evidence="1 2" key="1">
    <citation type="submission" date="2015-09" db="EMBL/GenBank/DDBJ databases">
        <authorList>
            <consortium name="Pathogen Informatics"/>
        </authorList>
    </citation>
    <scope>NUCLEOTIDE SEQUENCE [LARGE SCALE GENOMIC DNA]</scope>
    <source>
        <strain evidence="1 2">2789STDY5834962</strain>
    </source>
</reference>
<dbReference type="PRINTS" id="PR00413">
    <property type="entry name" value="HADHALOGNASE"/>
</dbReference>
<dbReference type="RefSeq" id="WP_055156196.1">
    <property type="nucleotide sequence ID" value="NZ_CAXSNH010000027.1"/>
</dbReference>
<proteinExistence type="predicted"/>
<dbReference type="PANTHER" id="PTHR43481:SF4">
    <property type="entry name" value="GLYCEROL-1-PHOSPHATE PHOSPHOHYDROLASE 1-RELATED"/>
    <property type="match status" value="1"/>
</dbReference>
<dbReference type="InterPro" id="IPR036412">
    <property type="entry name" value="HAD-like_sf"/>
</dbReference>
<dbReference type="PANTHER" id="PTHR43481">
    <property type="entry name" value="FRUCTOSE-1-PHOSPHATE PHOSPHATASE"/>
    <property type="match status" value="1"/>
</dbReference>
<dbReference type="Gene3D" id="3.40.50.1000">
    <property type="entry name" value="HAD superfamily/HAD-like"/>
    <property type="match status" value="1"/>
</dbReference>
<keyword evidence="1" id="KW-0378">Hydrolase</keyword>
<protein>
    <submittedName>
        <fullName evidence="1">Phosphorylated carbohydrates phosphatase TM_1254</fullName>
        <ecNumber evidence="1">3.1.3.-</ecNumber>
    </submittedName>
</protein>
<dbReference type="InterPro" id="IPR041492">
    <property type="entry name" value="HAD_2"/>
</dbReference>
<dbReference type="NCBIfam" id="TIGR01509">
    <property type="entry name" value="HAD-SF-IA-v3"/>
    <property type="match status" value="1"/>
</dbReference>
<dbReference type="InterPro" id="IPR023198">
    <property type="entry name" value="PGP-like_dom2"/>
</dbReference>
<dbReference type="Pfam" id="PF13419">
    <property type="entry name" value="HAD_2"/>
    <property type="match status" value="1"/>
</dbReference>
<dbReference type="SFLD" id="SFLDS00003">
    <property type="entry name" value="Haloacid_Dehalogenase"/>
    <property type="match status" value="1"/>
</dbReference>
<dbReference type="SUPFAM" id="SSF56784">
    <property type="entry name" value="HAD-like"/>
    <property type="match status" value="1"/>
</dbReference>
<dbReference type="AlphaFoldDB" id="A0A173SB01"/>
<dbReference type="SFLD" id="SFLDG01129">
    <property type="entry name" value="C1.5:_HAD__Beta-PGM__Phosphata"/>
    <property type="match status" value="1"/>
</dbReference>
<organism evidence="1 2">
    <name type="scientific">Coprococcus comes</name>
    <dbReference type="NCBI Taxonomy" id="410072"/>
    <lineage>
        <taxon>Bacteria</taxon>
        <taxon>Bacillati</taxon>
        <taxon>Bacillota</taxon>
        <taxon>Clostridia</taxon>
        <taxon>Lachnospirales</taxon>
        <taxon>Lachnospiraceae</taxon>
        <taxon>Coprococcus</taxon>
    </lineage>
</organism>
<sequence>MKVEALVFDMDGLLLDSERVVQRSWNYAGEKLGYGRIGEHIYHTLGFNVVRREAYFKSVYGEDFPMDKFNELTREKYYGICDKEGIGVKEGARELLIYAKEHGYKVGLATSSREIHAKASLEKVGLWKYFDGGVFGDSVKHAKPDPEIYLKACEAIGTEPVHSIALEDAPAGIRSASAAGMIPVMIPDLAQPDEEVRGLCRYVYPTLLDVIKMLDRENAEAGR</sequence>
<dbReference type="CDD" id="cd07505">
    <property type="entry name" value="HAD_BPGM-like"/>
    <property type="match status" value="1"/>
</dbReference>
<dbReference type="Proteomes" id="UP000095727">
    <property type="component" value="Unassembled WGS sequence"/>
</dbReference>
<dbReference type="GO" id="GO:0050308">
    <property type="term" value="F:sugar-phosphatase activity"/>
    <property type="evidence" value="ECO:0007669"/>
    <property type="project" value="TreeGrafter"/>
</dbReference>
<name>A0A173SB01_9FIRM</name>
<evidence type="ECO:0000313" key="1">
    <source>
        <dbReference type="EMBL" id="CUM87513.1"/>
    </source>
</evidence>
<dbReference type="EMBL" id="CYXR01000007">
    <property type="protein sequence ID" value="CUM87513.1"/>
    <property type="molecule type" value="Genomic_DNA"/>
</dbReference>
<evidence type="ECO:0000313" key="2">
    <source>
        <dbReference type="Proteomes" id="UP000095727"/>
    </source>
</evidence>
<dbReference type="InterPro" id="IPR023214">
    <property type="entry name" value="HAD_sf"/>
</dbReference>
<dbReference type="Gene3D" id="1.10.150.240">
    <property type="entry name" value="Putative phosphatase, domain 2"/>
    <property type="match status" value="1"/>
</dbReference>
<dbReference type="InterPro" id="IPR006439">
    <property type="entry name" value="HAD-SF_hydro_IA"/>
</dbReference>
<dbReference type="InterPro" id="IPR051806">
    <property type="entry name" value="HAD-like_SPP"/>
</dbReference>
<dbReference type="SFLD" id="SFLDG01135">
    <property type="entry name" value="C1.5.6:_HAD__Beta-PGM__Phospha"/>
    <property type="match status" value="1"/>
</dbReference>
<accession>A0A173SB01</accession>
<gene>
    <name evidence="1" type="ORF">ERS852574_01277</name>
</gene>